<dbReference type="UniPathway" id="UPA00560"/>
<reference evidence="7 8" key="1">
    <citation type="submission" date="2017-07" db="EMBL/GenBank/DDBJ databases">
        <title>First draft Genome Sequence of Nocardia cerradoensis isolated from human infection.</title>
        <authorList>
            <person name="Carrasco G."/>
        </authorList>
    </citation>
    <scope>NUCLEOTIDE SEQUENCE [LARGE SCALE GENOMIC DNA]</scope>
    <source>
        <strain evidence="7 8">CNM20130759</strain>
    </source>
</reference>
<name>A0A231H2I4_9NOCA</name>
<dbReference type="GO" id="GO:0006520">
    <property type="term" value="P:amino acid metabolic process"/>
    <property type="evidence" value="ECO:0007669"/>
    <property type="project" value="InterPro"/>
</dbReference>
<dbReference type="AlphaFoldDB" id="A0A231H2I4"/>
<comment type="catalytic activity">
    <reaction evidence="5">
        <text>ethanolamine = acetaldehyde + NH4(+)</text>
        <dbReference type="Rhea" id="RHEA:15313"/>
        <dbReference type="ChEBI" id="CHEBI:15343"/>
        <dbReference type="ChEBI" id="CHEBI:28938"/>
        <dbReference type="ChEBI" id="CHEBI:57603"/>
        <dbReference type="EC" id="4.3.1.7"/>
    </reaction>
</comment>
<dbReference type="InterPro" id="IPR042251">
    <property type="entry name" value="EutC_C"/>
</dbReference>
<comment type="cofactor">
    <cofactor evidence="5">
        <name>adenosylcob(III)alamin</name>
        <dbReference type="ChEBI" id="CHEBI:18408"/>
    </cofactor>
    <text evidence="5">Binds between the large and small subunits.</text>
</comment>
<dbReference type="EC" id="4.3.1.7" evidence="5"/>
<evidence type="ECO:0000256" key="4">
    <source>
        <dbReference type="ARBA" id="ARBA00024446"/>
    </source>
</evidence>
<keyword evidence="2 5" id="KW-0456">Lyase</keyword>
<keyword evidence="4 5" id="KW-1283">Bacterial microcompartment</keyword>
<protein>
    <recommendedName>
        <fullName evidence="5">Ethanolamine ammonia-lyase small subunit</fullName>
        <shortName evidence="5">EAL small subunit</shortName>
        <ecNumber evidence="5">4.3.1.7</ecNumber>
    </recommendedName>
</protein>
<organism evidence="7 8">
    <name type="scientific">Nocardia cerradoensis</name>
    <dbReference type="NCBI Taxonomy" id="85688"/>
    <lineage>
        <taxon>Bacteria</taxon>
        <taxon>Bacillati</taxon>
        <taxon>Actinomycetota</taxon>
        <taxon>Actinomycetes</taxon>
        <taxon>Mycobacteriales</taxon>
        <taxon>Nocardiaceae</taxon>
        <taxon>Nocardia</taxon>
    </lineage>
</organism>
<dbReference type="GO" id="GO:0008851">
    <property type="term" value="F:ethanolamine ammonia-lyase activity"/>
    <property type="evidence" value="ECO:0007669"/>
    <property type="project" value="UniProtKB-UniRule"/>
</dbReference>
<comment type="similarity">
    <text evidence="5">Belongs to the EutC family.</text>
</comment>
<dbReference type="Gene3D" id="1.10.30.40">
    <property type="entry name" value="Ethanolamine ammonia-lyase light chain (EutC), N-terminal domain"/>
    <property type="match status" value="1"/>
</dbReference>
<feature type="region of interest" description="Disordered" evidence="6">
    <location>
        <begin position="92"/>
        <end position="117"/>
    </location>
</feature>
<feature type="binding site" evidence="5">
    <location>
        <position position="287"/>
    </location>
    <ligand>
        <name>adenosylcob(III)alamin</name>
        <dbReference type="ChEBI" id="CHEBI:18408"/>
    </ligand>
</feature>
<gene>
    <name evidence="5 7" type="primary">eutC</name>
    <name evidence="7" type="ORF">B7C42_04947</name>
</gene>
<proteinExistence type="inferred from homology"/>
<dbReference type="InterPro" id="IPR009246">
    <property type="entry name" value="EutC"/>
</dbReference>
<dbReference type="Proteomes" id="UP000215506">
    <property type="component" value="Unassembled WGS sequence"/>
</dbReference>
<accession>A0A231H2I4</accession>
<evidence type="ECO:0000256" key="1">
    <source>
        <dbReference type="ARBA" id="ARBA00022628"/>
    </source>
</evidence>
<dbReference type="InterPro" id="IPR042255">
    <property type="entry name" value="EutC_N"/>
</dbReference>
<evidence type="ECO:0000256" key="6">
    <source>
        <dbReference type="SAM" id="MobiDB-lite"/>
    </source>
</evidence>
<evidence type="ECO:0000256" key="3">
    <source>
        <dbReference type="ARBA" id="ARBA00023285"/>
    </source>
</evidence>
<dbReference type="GO" id="GO:0031419">
    <property type="term" value="F:cobalamin binding"/>
    <property type="evidence" value="ECO:0007669"/>
    <property type="project" value="UniProtKB-UniRule"/>
</dbReference>
<evidence type="ECO:0000256" key="5">
    <source>
        <dbReference type="HAMAP-Rule" id="MF_00601"/>
    </source>
</evidence>
<comment type="subunit">
    <text evidence="5">The basic unit is a heterodimer which dimerizes to form tetramers. The heterotetramers trimerize; 6 large subunits form a core ring with 6 small subunits projecting outwards.</text>
</comment>
<comment type="caution">
    <text evidence="7">The sequence shown here is derived from an EMBL/GenBank/DDBJ whole genome shotgun (WGS) entry which is preliminary data.</text>
</comment>
<feature type="compositionally biased region" description="Basic and acidic residues" evidence="6">
    <location>
        <begin position="98"/>
        <end position="111"/>
    </location>
</feature>
<comment type="function">
    <text evidence="5">Catalyzes the deamination of various vicinal amino-alcohols to oxo compounds. Allows this organism to utilize ethanolamine as the sole source of nitrogen and carbon in the presence of external vitamin B12.</text>
</comment>
<dbReference type="PANTHER" id="PTHR39330:SF1">
    <property type="entry name" value="ETHANOLAMINE AMMONIA-LYASE SMALL SUBUNIT"/>
    <property type="match status" value="1"/>
</dbReference>
<comment type="pathway">
    <text evidence="5">Amine and polyamine degradation; ethanolamine degradation.</text>
</comment>
<feature type="binding site" evidence="5">
    <location>
        <position position="316"/>
    </location>
    <ligand>
        <name>adenosylcob(III)alamin</name>
        <dbReference type="ChEBI" id="CHEBI:18408"/>
    </ligand>
</feature>
<dbReference type="GO" id="GO:0009350">
    <property type="term" value="C:ethanolamine ammonia-lyase complex"/>
    <property type="evidence" value="ECO:0007669"/>
    <property type="project" value="UniProtKB-UniRule"/>
</dbReference>
<dbReference type="Pfam" id="PF05985">
    <property type="entry name" value="EutC"/>
    <property type="match status" value="1"/>
</dbReference>
<evidence type="ECO:0000256" key="2">
    <source>
        <dbReference type="ARBA" id="ARBA00023239"/>
    </source>
</evidence>
<comment type="subcellular location">
    <subcellularLocation>
        <location evidence="5">Bacterial microcompartment</location>
    </subcellularLocation>
</comment>
<dbReference type="HAMAP" id="MF_00601">
    <property type="entry name" value="EutC"/>
    <property type="match status" value="1"/>
</dbReference>
<dbReference type="NCBIfam" id="NF003971">
    <property type="entry name" value="PRK05465.1"/>
    <property type="match status" value="1"/>
</dbReference>
<dbReference type="EMBL" id="NGAF01000011">
    <property type="protein sequence ID" value="OXR43061.1"/>
    <property type="molecule type" value="Genomic_DNA"/>
</dbReference>
<keyword evidence="1 5" id="KW-0846">Cobalamin</keyword>
<keyword evidence="3 5" id="KW-0170">Cobalt</keyword>
<sequence length="372" mass="37225">MSAEHRGGGRARAAGSIVGGTRAADAGAATGRAHSVGADGVSAAELSAADAEKGGAGRASAGPASADRANAENGYAPGGCVAGEGATTMGAGAMSAGDEGRAGAGRARDAGRAGADGEPFWRELRGVTQARIGLGRTGDALPTARVLEFRAAHSVARDAVHTSVDVDALCERVVAVGIGTPIRVRSRARDRAEYLRRPDLGREPEDSSAIRNTVSPSAFDVGFVLADGLSPRALATHGPDLLAALVDELAPHYALAPPVVATQARVAIGDHLGAALGARTVLVLIGERPGLSVADSLGIYLTHHPRPGRTDAERNCVSNIHPPEGLGYRQAAAVVAGLVAGARALGRSGVDLKDGSGVDAVKSAVVEGISKG</sequence>
<evidence type="ECO:0000313" key="8">
    <source>
        <dbReference type="Proteomes" id="UP000215506"/>
    </source>
</evidence>
<feature type="binding site" evidence="5">
    <location>
        <position position="266"/>
    </location>
    <ligand>
        <name>adenosylcob(III)alamin</name>
        <dbReference type="ChEBI" id="CHEBI:18408"/>
    </ligand>
</feature>
<dbReference type="GO" id="GO:0046336">
    <property type="term" value="P:ethanolamine catabolic process"/>
    <property type="evidence" value="ECO:0007669"/>
    <property type="project" value="UniProtKB-UniRule"/>
</dbReference>
<keyword evidence="8" id="KW-1185">Reference proteome</keyword>
<evidence type="ECO:0000313" key="7">
    <source>
        <dbReference type="EMBL" id="OXR43061.1"/>
    </source>
</evidence>
<dbReference type="PANTHER" id="PTHR39330">
    <property type="entry name" value="ETHANOLAMINE AMMONIA-LYASE LIGHT CHAIN"/>
    <property type="match status" value="1"/>
</dbReference>
<dbReference type="Gene3D" id="3.40.50.11240">
    <property type="entry name" value="Ethanolamine ammonia-lyase light chain (EutC)"/>
    <property type="match status" value="1"/>
</dbReference>
<dbReference type="GO" id="GO:0031471">
    <property type="term" value="C:ethanolamine degradation polyhedral organelle"/>
    <property type="evidence" value="ECO:0007669"/>
    <property type="project" value="UniProtKB-UniRule"/>
</dbReference>